<dbReference type="AlphaFoldDB" id="A0A2M7LII4"/>
<keyword evidence="1" id="KW-1133">Transmembrane helix</keyword>
<name>A0A2M7LII4_9BACT</name>
<protein>
    <submittedName>
        <fullName evidence="2">Uncharacterized protein</fullName>
    </submittedName>
</protein>
<feature type="transmembrane region" description="Helical" evidence="1">
    <location>
        <begin position="39"/>
        <end position="64"/>
    </location>
</feature>
<comment type="caution">
    <text evidence="2">The sequence shown here is derived from an EMBL/GenBank/DDBJ whole genome shotgun (WGS) entry which is preliminary data.</text>
</comment>
<dbReference type="EMBL" id="PFJG01000058">
    <property type="protein sequence ID" value="PIX67868.1"/>
    <property type="molecule type" value="Genomic_DNA"/>
</dbReference>
<feature type="transmembrane region" description="Helical" evidence="1">
    <location>
        <begin position="13"/>
        <end position="32"/>
    </location>
</feature>
<proteinExistence type="predicted"/>
<dbReference type="Proteomes" id="UP000229531">
    <property type="component" value="Unassembled WGS sequence"/>
</dbReference>
<reference evidence="3" key="1">
    <citation type="submission" date="2017-09" db="EMBL/GenBank/DDBJ databases">
        <title>Depth-based differentiation of microbial function through sediment-hosted aquifers and enrichment of novel symbionts in the deep terrestrial subsurface.</title>
        <authorList>
            <person name="Probst A.J."/>
            <person name="Ladd B."/>
            <person name="Jarett J.K."/>
            <person name="Geller-Mcgrath D.E."/>
            <person name="Sieber C.M.K."/>
            <person name="Emerson J.B."/>
            <person name="Anantharaman K."/>
            <person name="Thomas B.C."/>
            <person name="Malmstrom R."/>
            <person name="Stieglmeier M."/>
            <person name="Klingl A."/>
            <person name="Woyke T."/>
            <person name="Ryan C.M."/>
            <person name="Banfield J.F."/>
        </authorList>
    </citation>
    <scope>NUCLEOTIDE SEQUENCE [LARGE SCALE GENOMIC DNA]</scope>
</reference>
<feature type="transmembrane region" description="Helical" evidence="1">
    <location>
        <begin position="113"/>
        <end position="135"/>
    </location>
</feature>
<gene>
    <name evidence="2" type="ORF">COZ41_02775</name>
</gene>
<keyword evidence="1" id="KW-0472">Membrane</keyword>
<feature type="transmembrane region" description="Helical" evidence="1">
    <location>
        <begin position="178"/>
        <end position="200"/>
    </location>
</feature>
<accession>A0A2M7LII4</accession>
<keyword evidence="1" id="KW-0812">Transmembrane</keyword>
<sequence length="371" mass="42447">MNGGTVSDVKRELPFVSIVGMTILLLIIVWFVKGGSFRLYASLFFGLYFLTHSSWISIILVSVVQNILLLPMRILYERYHDDIKIFENEVKNSKISEQQLLISNKVRQGSGAVIFYVINFVLVIIAFFSAGRVFLLEFYKTPIDIKYLYPFIHFPEYPLGGVIFHFPLVDITKTMAVSWYWIFYVWGALFVVMALVKLLWRMVKPLLSKNEKLLGVRINYNRFLVLTGSVVGTIIIVSTIFLRNIPMGAQIVWWSADLAEQNTAFNIVTAVCTALATIYSGWQHNKIETQEARAKNISEDVIEKVNRIHMRGTVKNAIMLGLFAVWITRLMPSSHDLSVLAFEACYVLSPVTFDLLIPRKKKKEEAVEEVV</sequence>
<evidence type="ECO:0000256" key="1">
    <source>
        <dbReference type="SAM" id="Phobius"/>
    </source>
</evidence>
<organism evidence="2 3">
    <name type="scientific">Candidatus Shapirobacteria bacterium CG_4_10_14_3_um_filter_35_13</name>
    <dbReference type="NCBI Taxonomy" id="1974873"/>
    <lineage>
        <taxon>Bacteria</taxon>
        <taxon>Candidatus Shapironibacteriota</taxon>
    </lineage>
</organism>
<evidence type="ECO:0000313" key="3">
    <source>
        <dbReference type="Proteomes" id="UP000229531"/>
    </source>
</evidence>
<evidence type="ECO:0000313" key="2">
    <source>
        <dbReference type="EMBL" id="PIX67868.1"/>
    </source>
</evidence>
<feature type="transmembrane region" description="Helical" evidence="1">
    <location>
        <begin position="220"/>
        <end position="243"/>
    </location>
</feature>